<dbReference type="AlphaFoldDB" id="A0A9N7UMW4"/>
<keyword evidence="2" id="KW-1185">Reference proteome</keyword>
<accession>A0A9N7UMW4</accession>
<comment type="caution">
    <text evidence="1">The sequence shown here is derived from an EMBL/GenBank/DDBJ whole genome shotgun (WGS) entry which is preliminary data.</text>
</comment>
<evidence type="ECO:0000313" key="2">
    <source>
        <dbReference type="Proteomes" id="UP001153269"/>
    </source>
</evidence>
<evidence type="ECO:0000313" key="1">
    <source>
        <dbReference type="EMBL" id="CAB1434483.1"/>
    </source>
</evidence>
<name>A0A9N7UMW4_PLEPL</name>
<proteinExistence type="predicted"/>
<protein>
    <submittedName>
        <fullName evidence="1">Uncharacterized protein</fullName>
    </submittedName>
</protein>
<organism evidence="1 2">
    <name type="scientific">Pleuronectes platessa</name>
    <name type="common">European plaice</name>
    <dbReference type="NCBI Taxonomy" id="8262"/>
    <lineage>
        <taxon>Eukaryota</taxon>
        <taxon>Metazoa</taxon>
        <taxon>Chordata</taxon>
        <taxon>Craniata</taxon>
        <taxon>Vertebrata</taxon>
        <taxon>Euteleostomi</taxon>
        <taxon>Actinopterygii</taxon>
        <taxon>Neopterygii</taxon>
        <taxon>Teleostei</taxon>
        <taxon>Neoteleostei</taxon>
        <taxon>Acanthomorphata</taxon>
        <taxon>Carangaria</taxon>
        <taxon>Pleuronectiformes</taxon>
        <taxon>Pleuronectoidei</taxon>
        <taxon>Pleuronectidae</taxon>
        <taxon>Pleuronectes</taxon>
    </lineage>
</organism>
<sequence>MWRAVLIFKSVQKVARPPFGDVPLPLLLLLSVTAAPSGQTCLLKSRASRLRSFPAAKTEASFDKAKPHGAAFKRPVSEPPVRGTLAKTSGGKLRFKGIGVYKHFLLRDETLCGRREMQVQTMWAASECNLLL</sequence>
<gene>
    <name evidence="1" type="ORF">PLEPLA_LOCUS22527</name>
</gene>
<reference evidence="1" key="1">
    <citation type="submission" date="2020-03" db="EMBL/GenBank/DDBJ databases">
        <authorList>
            <person name="Weist P."/>
        </authorList>
    </citation>
    <scope>NUCLEOTIDE SEQUENCE</scope>
</reference>
<dbReference type="Proteomes" id="UP001153269">
    <property type="component" value="Unassembled WGS sequence"/>
</dbReference>
<dbReference type="EMBL" id="CADEAL010001668">
    <property type="protein sequence ID" value="CAB1434483.1"/>
    <property type="molecule type" value="Genomic_DNA"/>
</dbReference>